<accession>A0ABN9WBD7</accession>
<evidence type="ECO:0000313" key="2">
    <source>
        <dbReference type="EMBL" id="CAK0883585.1"/>
    </source>
</evidence>
<dbReference type="Proteomes" id="UP001189429">
    <property type="component" value="Unassembled WGS sequence"/>
</dbReference>
<keyword evidence="3" id="KW-1185">Reference proteome</keyword>
<sequence length="250" mass="24278">MPLCATRRGALEATRGTLVAAHAAAGLCAGESREALRLVRAAEGLLRAAAAVLGTPAPVAGGGDGAAAQPGDPPNAAAPLRPRRRRRRRRRARARSRRPEGGTQDMHVDGHTPALLDGGPAGASAGTPAGEDAMSEDASLDDSWADGLRRASAGAAAAVAVGGKGKGKDKDIICLPVDAAGGAGGAALEAPEAAGEAAADAPSAAQAVLGAAEGARDGQVLVLLGSGRQAAARMVDLVGLELAPAAGASG</sequence>
<comment type="caution">
    <text evidence="2">The sequence shown here is derived from an EMBL/GenBank/DDBJ whole genome shotgun (WGS) entry which is preliminary data.</text>
</comment>
<gene>
    <name evidence="2" type="ORF">PCOR1329_LOCUS65769</name>
</gene>
<dbReference type="EMBL" id="CAUYUJ010018434">
    <property type="protein sequence ID" value="CAK0883585.1"/>
    <property type="molecule type" value="Genomic_DNA"/>
</dbReference>
<proteinExistence type="predicted"/>
<protein>
    <submittedName>
        <fullName evidence="2">Uncharacterized protein</fullName>
    </submittedName>
</protein>
<name>A0ABN9WBD7_9DINO</name>
<feature type="non-terminal residue" evidence="2">
    <location>
        <position position="250"/>
    </location>
</feature>
<feature type="compositionally biased region" description="Low complexity" evidence="1">
    <location>
        <begin position="66"/>
        <end position="80"/>
    </location>
</feature>
<reference evidence="2" key="1">
    <citation type="submission" date="2023-10" db="EMBL/GenBank/DDBJ databases">
        <authorList>
            <person name="Chen Y."/>
            <person name="Shah S."/>
            <person name="Dougan E. K."/>
            <person name="Thang M."/>
            <person name="Chan C."/>
        </authorList>
    </citation>
    <scope>NUCLEOTIDE SEQUENCE [LARGE SCALE GENOMIC DNA]</scope>
</reference>
<organism evidence="2 3">
    <name type="scientific">Prorocentrum cordatum</name>
    <dbReference type="NCBI Taxonomy" id="2364126"/>
    <lineage>
        <taxon>Eukaryota</taxon>
        <taxon>Sar</taxon>
        <taxon>Alveolata</taxon>
        <taxon>Dinophyceae</taxon>
        <taxon>Prorocentrales</taxon>
        <taxon>Prorocentraceae</taxon>
        <taxon>Prorocentrum</taxon>
    </lineage>
</organism>
<evidence type="ECO:0000313" key="3">
    <source>
        <dbReference type="Proteomes" id="UP001189429"/>
    </source>
</evidence>
<evidence type="ECO:0000256" key="1">
    <source>
        <dbReference type="SAM" id="MobiDB-lite"/>
    </source>
</evidence>
<feature type="region of interest" description="Disordered" evidence="1">
    <location>
        <begin position="61"/>
        <end position="141"/>
    </location>
</feature>
<feature type="compositionally biased region" description="Basic residues" evidence="1">
    <location>
        <begin position="81"/>
        <end position="96"/>
    </location>
</feature>